<accession>A0A1Y2EBH4</accession>
<dbReference type="SUPFAM" id="SSF48264">
    <property type="entry name" value="Cytochrome P450"/>
    <property type="match status" value="1"/>
</dbReference>
<proteinExistence type="inferred from homology"/>
<keyword evidence="9" id="KW-0472">Membrane</keyword>
<protein>
    <submittedName>
        <fullName evidence="10">Cytochrome P450 monooxygenase</fullName>
    </submittedName>
</protein>
<keyword evidence="9" id="KW-0812">Transmembrane</keyword>
<dbReference type="GO" id="GO:0005506">
    <property type="term" value="F:iron ion binding"/>
    <property type="evidence" value="ECO:0007669"/>
    <property type="project" value="InterPro"/>
</dbReference>
<dbReference type="AlphaFoldDB" id="A0A1Y2EBH4"/>
<keyword evidence="5 7" id="KW-0408">Iron</keyword>
<dbReference type="Proteomes" id="UP000193689">
    <property type="component" value="Unassembled WGS sequence"/>
</dbReference>
<evidence type="ECO:0000256" key="1">
    <source>
        <dbReference type="ARBA" id="ARBA00001971"/>
    </source>
</evidence>
<comment type="cofactor">
    <cofactor evidence="1 7">
        <name>heme</name>
        <dbReference type="ChEBI" id="CHEBI:30413"/>
    </cofactor>
</comment>
<evidence type="ECO:0000256" key="9">
    <source>
        <dbReference type="SAM" id="Phobius"/>
    </source>
</evidence>
<dbReference type="GeneID" id="63769789"/>
<evidence type="ECO:0000313" key="10">
    <source>
        <dbReference type="EMBL" id="ORY68616.1"/>
    </source>
</evidence>
<evidence type="ECO:0000256" key="7">
    <source>
        <dbReference type="PIRSR" id="PIRSR602403-1"/>
    </source>
</evidence>
<keyword evidence="4 7" id="KW-0479">Metal-binding</keyword>
<comment type="caution">
    <text evidence="10">The sequence shown here is derived from an EMBL/GenBank/DDBJ whole genome shotgun (WGS) entry which is preliminary data.</text>
</comment>
<dbReference type="InterPro" id="IPR017972">
    <property type="entry name" value="Cyt_P450_CS"/>
</dbReference>
<dbReference type="InterPro" id="IPR001128">
    <property type="entry name" value="Cyt_P450"/>
</dbReference>
<dbReference type="GO" id="GO:0016705">
    <property type="term" value="F:oxidoreductase activity, acting on paired donors, with incorporation or reduction of molecular oxygen"/>
    <property type="evidence" value="ECO:0007669"/>
    <property type="project" value="InterPro"/>
</dbReference>
<dbReference type="PANTHER" id="PTHR24305:SF232">
    <property type="entry name" value="P450, PUTATIVE (EUROFUNG)-RELATED"/>
    <property type="match status" value="1"/>
</dbReference>
<dbReference type="InterPro" id="IPR002403">
    <property type="entry name" value="Cyt_P450_E_grp-IV"/>
</dbReference>
<evidence type="ECO:0000256" key="2">
    <source>
        <dbReference type="ARBA" id="ARBA00010617"/>
    </source>
</evidence>
<keyword evidence="6 8" id="KW-0503">Monooxygenase</keyword>
<keyword evidence="3 7" id="KW-0349">Heme</keyword>
<dbReference type="PRINTS" id="PR00385">
    <property type="entry name" value="P450"/>
</dbReference>
<comment type="similarity">
    <text evidence="2 8">Belongs to the cytochrome P450 family.</text>
</comment>
<feature type="binding site" description="axial binding residue" evidence="7">
    <location>
        <position position="526"/>
    </location>
    <ligand>
        <name>heme</name>
        <dbReference type="ChEBI" id="CHEBI:30413"/>
    </ligand>
    <ligandPart>
        <name>Fe</name>
        <dbReference type="ChEBI" id="CHEBI:18248"/>
    </ligandPart>
</feature>
<dbReference type="STRING" id="1141098.A0A1Y2EBH4"/>
<feature type="transmembrane region" description="Helical" evidence="9">
    <location>
        <begin position="12"/>
        <end position="35"/>
    </location>
</feature>
<evidence type="ECO:0000256" key="5">
    <source>
        <dbReference type="ARBA" id="ARBA00023004"/>
    </source>
</evidence>
<evidence type="ECO:0000256" key="4">
    <source>
        <dbReference type="ARBA" id="ARBA00022723"/>
    </source>
</evidence>
<dbReference type="PRINTS" id="PR00465">
    <property type="entry name" value="EP450IV"/>
</dbReference>
<dbReference type="Gene3D" id="1.10.630.10">
    <property type="entry name" value="Cytochrome P450"/>
    <property type="match status" value="1"/>
</dbReference>
<sequence>MGSSEVVQTAYPLAQFPVATSAIIVILVSGLYLAYQWALPKPLPGIPYNSQAVKTILGDAAEVRQIRKNGGSPRGWFNEQASRHRSPLTQVFLAPLSKPAIILSEYREAQDLLLRRSKEFDRSQRNLDALAGVVPHHHISMRTSDPQFKRNKELVKDLMTPHFLNTVSAPQIYRHASKFIELWRLKAQMADGRPILAERDIHVMAFDIIKTVAVGEGDNQSMTDLYVETVRSSPSEQMGVGIDNVFVFPENKFHEDLEAHEHQQGAIGSSAMQPSPKLYHLIHNRKSIMRECFALKINMLRKQVALALKRHEAGEEVQSALDYMIQREIASAKKANRQPVFDSAQMFDELYGYIGAGHDTTSTTLQWALKYMAVHQGVQQKLREHIRTAFPTACSEGRQPTLAELIKTQVPYLEAVLEEVLRLNGPVRTVMREAMVDTTVLGHWIPKGTQVFINLGGASITSPAFPVDESLRSESARAHPDTPSSWGHDNPGAFVPERWIKTEDGAEIFDPLAGPFLSFSSGIRGCFGRRLAYVQLRVVMTLMIWNLEFGPLPEELNSWESVDSLTTKPVKCFTRLSVAK</sequence>
<dbReference type="PROSITE" id="PS00086">
    <property type="entry name" value="CYTOCHROME_P450"/>
    <property type="match status" value="1"/>
</dbReference>
<keyword evidence="8" id="KW-0560">Oxidoreductase</keyword>
<name>A0A1Y2EBH4_9PEZI</name>
<dbReference type="EMBL" id="MCFJ01000003">
    <property type="protein sequence ID" value="ORY68616.1"/>
    <property type="molecule type" value="Genomic_DNA"/>
</dbReference>
<dbReference type="InParanoid" id="A0A1Y2EBH4"/>
<reference evidence="10 11" key="1">
    <citation type="submission" date="2016-07" db="EMBL/GenBank/DDBJ databases">
        <title>Pervasive Adenine N6-methylation of Active Genes in Fungi.</title>
        <authorList>
            <consortium name="DOE Joint Genome Institute"/>
            <person name="Mondo S.J."/>
            <person name="Dannebaum R.O."/>
            <person name="Kuo R.C."/>
            <person name="Labutti K."/>
            <person name="Haridas S."/>
            <person name="Kuo A."/>
            <person name="Salamov A."/>
            <person name="Ahrendt S.R."/>
            <person name="Lipzen A."/>
            <person name="Sullivan W."/>
            <person name="Andreopoulos W.B."/>
            <person name="Clum A."/>
            <person name="Lindquist E."/>
            <person name="Daum C."/>
            <person name="Ramamoorthy G.K."/>
            <person name="Gryganskyi A."/>
            <person name="Culley D."/>
            <person name="Magnuson J.K."/>
            <person name="James T.Y."/>
            <person name="O'Malley M.A."/>
            <person name="Stajich J.E."/>
            <person name="Spatafora J.W."/>
            <person name="Visel A."/>
            <person name="Grigoriev I.V."/>
        </authorList>
    </citation>
    <scope>NUCLEOTIDE SEQUENCE [LARGE SCALE GENOMIC DNA]</scope>
    <source>
        <strain evidence="10 11">CBS 129021</strain>
    </source>
</reference>
<dbReference type="InterPro" id="IPR050121">
    <property type="entry name" value="Cytochrome_P450_monoxygenase"/>
</dbReference>
<dbReference type="GO" id="GO:0004497">
    <property type="term" value="F:monooxygenase activity"/>
    <property type="evidence" value="ECO:0007669"/>
    <property type="project" value="UniProtKB-KW"/>
</dbReference>
<organism evidence="10 11">
    <name type="scientific">Pseudomassariella vexata</name>
    <dbReference type="NCBI Taxonomy" id="1141098"/>
    <lineage>
        <taxon>Eukaryota</taxon>
        <taxon>Fungi</taxon>
        <taxon>Dikarya</taxon>
        <taxon>Ascomycota</taxon>
        <taxon>Pezizomycotina</taxon>
        <taxon>Sordariomycetes</taxon>
        <taxon>Xylariomycetidae</taxon>
        <taxon>Amphisphaeriales</taxon>
        <taxon>Pseudomassariaceae</taxon>
        <taxon>Pseudomassariella</taxon>
    </lineage>
</organism>
<evidence type="ECO:0000256" key="8">
    <source>
        <dbReference type="RuleBase" id="RU000461"/>
    </source>
</evidence>
<gene>
    <name evidence="10" type="ORF">BCR38DRAFT_135306</name>
</gene>
<evidence type="ECO:0000313" key="11">
    <source>
        <dbReference type="Proteomes" id="UP000193689"/>
    </source>
</evidence>
<dbReference type="GO" id="GO:0020037">
    <property type="term" value="F:heme binding"/>
    <property type="evidence" value="ECO:0007669"/>
    <property type="project" value="InterPro"/>
</dbReference>
<dbReference type="Pfam" id="PF00067">
    <property type="entry name" value="p450"/>
    <property type="match status" value="2"/>
</dbReference>
<dbReference type="PANTHER" id="PTHR24305">
    <property type="entry name" value="CYTOCHROME P450"/>
    <property type="match status" value="1"/>
</dbReference>
<keyword evidence="9" id="KW-1133">Transmembrane helix</keyword>
<evidence type="ECO:0000256" key="6">
    <source>
        <dbReference type="ARBA" id="ARBA00023033"/>
    </source>
</evidence>
<dbReference type="InterPro" id="IPR036396">
    <property type="entry name" value="Cyt_P450_sf"/>
</dbReference>
<dbReference type="RefSeq" id="XP_040718903.1">
    <property type="nucleotide sequence ID" value="XM_040853577.1"/>
</dbReference>
<dbReference type="OrthoDB" id="1470350at2759"/>
<evidence type="ECO:0000256" key="3">
    <source>
        <dbReference type="ARBA" id="ARBA00022617"/>
    </source>
</evidence>
<keyword evidence="11" id="KW-1185">Reference proteome</keyword>